<evidence type="ECO:0000313" key="2">
    <source>
        <dbReference type="Proteomes" id="UP000036947"/>
    </source>
</evidence>
<dbReference type="OrthoDB" id="2895307at2759"/>
<dbReference type="EMBL" id="LFRF01000020">
    <property type="protein sequence ID" value="KND89125.1"/>
    <property type="molecule type" value="Genomic_DNA"/>
</dbReference>
<protein>
    <submittedName>
        <fullName evidence="1">Uncharacterized protein</fullName>
    </submittedName>
</protein>
<reference evidence="1 2" key="1">
    <citation type="journal article" date="2015" name="BMC Genomics">
        <title>The genome of the truffle-parasite Tolypocladium ophioglossoides and the evolution of antifungal peptaibiotics.</title>
        <authorList>
            <person name="Quandt C.A."/>
            <person name="Bushley K.E."/>
            <person name="Spatafora J.W."/>
        </authorList>
    </citation>
    <scope>NUCLEOTIDE SEQUENCE [LARGE SCALE GENOMIC DNA]</scope>
    <source>
        <strain evidence="1 2">CBS 100239</strain>
    </source>
</reference>
<comment type="caution">
    <text evidence="1">The sequence shown here is derived from an EMBL/GenBank/DDBJ whole genome shotgun (WGS) entry which is preliminary data.</text>
</comment>
<gene>
    <name evidence="1" type="ORF">TOPH_06196</name>
</gene>
<proteinExistence type="predicted"/>
<organism evidence="1 2">
    <name type="scientific">Tolypocladium ophioglossoides (strain CBS 100239)</name>
    <name type="common">Snaketongue truffleclub</name>
    <name type="synonym">Elaphocordyceps ophioglossoides</name>
    <dbReference type="NCBI Taxonomy" id="1163406"/>
    <lineage>
        <taxon>Eukaryota</taxon>
        <taxon>Fungi</taxon>
        <taxon>Dikarya</taxon>
        <taxon>Ascomycota</taxon>
        <taxon>Pezizomycotina</taxon>
        <taxon>Sordariomycetes</taxon>
        <taxon>Hypocreomycetidae</taxon>
        <taxon>Hypocreales</taxon>
        <taxon>Ophiocordycipitaceae</taxon>
        <taxon>Tolypocladium</taxon>
    </lineage>
</organism>
<keyword evidence="2" id="KW-1185">Reference proteome</keyword>
<sequence length="83" mass="9278">MASVPVPKTHPLLLYDGDGPLEVPDMLGFDCVARACDRDCRDVVEPDWHASPFSVLKRWTESAKALSYDERARTTAEWSSGVR</sequence>
<dbReference type="Proteomes" id="UP000036947">
    <property type="component" value="Unassembled WGS sequence"/>
</dbReference>
<dbReference type="AlphaFoldDB" id="A0A0L0N5N8"/>
<accession>A0A0L0N5N8</accession>
<evidence type="ECO:0000313" key="1">
    <source>
        <dbReference type="EMBL" id="KND89125.1"/>
    </source>
</evidence>
<name>A0A0L0N5N8_TOLOC</name>